<dbReference type="EMBL" id="MDTQ01000001">
    <property type="protein sequence ID" value="ODC04728.1"/>
    <property type="molecule type" value="Genomic_DNA"/>
</dbReference>
<dbReference type="EC" id="2.1.1.193" evidence="3 12"/>
<dbReference type="Pfam" id="PF20260">
    <property type="entry name" value="PUA_4"/>
    <property type="match status" value="1"/>
</dbReference>
<sequence length="242" mass="26681">MKRFFSPQPLTETPLRLEGQIARHMIQVMRLRPGDEVELFDGQHRCVAQLLEADKRGVTLTLGAALPLKPASPLSVHLGQVISKGDRMDYAIQKATELGVTEITPLYSLHGDVRLKGERAEKKRQHWQQVALSACEQCGRDDLPVVHPAVPLEQWLSAVSASLRLVMHPGQSMTQWARADSPTSVAVLVGPEGGLADSEVEQAQAQLFQPVTVGPRILRTETAPVVMLTLLQSWWGDLADHE</sequence>
<dbReference type="PANTHER" id="PTHR30027">
    <property type="entry name" value="RIBOSOMAL RNA SMALL SUBUNIT METHYLTRANSFERASE E"/>
    <property type="match status" value="1"/>
</dbReference>
<dbReference type="STRING" id="197479.BFW38_15520"/>
<comment type="subcellular location">
    <subcellularLocation>
        <location evidence="1 12">Cytoplasm</location>
    </subcellularLocation>
</comment>
<keyword evidence="7 12" id="KW-0489">Methyltransferase</keyword>
<evidence type="ECO:0000313" key="16">
    <source>
        <dbReference type="Proteomes" id="UP000094291"/>
    </source>
</evidence>
<evidence type="ECO:0000256" key="8">
    <source>
        <dbReference type="ARBA" id="ARBA00022679"/>
    </source>
</evidence>
<evidence type="ECO:0000313" key="15">
    <source>
        <dbReference type="EMBL" id="ODC04728.1"/>
    </source>
</evidence>
<evidence type="ECO:0000256" key="6">
    <source>
        <dbReference type="ARBA" id="ARBA00022552"/>
    </source>
</evidence>
<evidence type="ECO:0000256" key="4">
    <source>
        <dbReference type="ARBA" id="ARBA00013673"/>
    </source>
</evidence>
<dbReference type="GO" id="GO:0070475">
    <property type="term" value="P:rRNA base methylation"/>
    <property type="evidence" value="ECO:0007669"/>
    <property type="project" value="TreeGrafter"/>
</dbReference>
<evidence type="ECO:0000256" key="5">
    <source>
        <dbReference type="ARBA" id="ARBA00022490"/>
    </source>
</evidence>
<dbReference type="SUPFAM" id="SSF88697">
    <property type="entry name" value="PUA domain-like"/>
    <property type="match status" value="1"/>
</dbReference>
<dbReference type="InterPro" id="IPR015947">
    <property type="entry name" value="PUA-like_sf"/>
</dbReference>
<keyword evidence="5 12" id="KW-0963">Cytoplasm</keyword>
<name>A0A1E2VCH6_9GAMM</name>
<dbReference type="InterPro" id="IPR046887">
    <property type="entry name" value="RsmE_PUA-like"/>
</dbReference>
<evidence type="ECO:0000256" key="2">
    <source>
        <dbReference type="ARBA" id="ARBA00005528"/>
    </source>
</evidence>
<dbReference type="InterPro" id="IPR046886">
    <property type="entry name" value="RsmE_MTase_dom"/>
</dbReference>
<dbReference type="NCBIfam" id="NF008692">
    <property type="entry name" value="PRK11713.1-5"/>
    <property type="match status" value="1"/>
</dbReference>
<organism evidence="15 16">
    <name type="scientific">Terasakiispira papahanaumokuakeensis</name>
    <dbReference type="NCBI Taxonomy" id="197479"/>
    <lineage>
        <taxon>Bacteria</taxon>
        <taxon>Pseudomonadati</taxon>
        <taxon>Pseudomonadota</taxon>
        <taxon>Gammaproteobacteria</taxon>
        <taxon>Oceanospirillales</taxon>
        <taxon>Terasakiispira</taxon>
    </lineage>
</organism>
<dbReference type="PIRSF" id="PIRSF015601">
    <property type="entry name" value="MTase_slr0722"/>
    <property type="match status" value="1"/>
</dbReference>
<dbReference type="InterPro" id="IPR029026">
    <property type="entry name" value="tRNA_m1G_MTases_N"/>
</dbReference>
<evidence type="ECO:0000256" key="11">
    <source>
        <dbReference type="ARBA" id="ARBA00047944"/>
    </source>
</evidence>
<dbReference type="PANTHER" id="PTHR30027:SF3">
    <property type="entry name" value="16S RRNA (URACIL(1498)-N(3))-METHYLTRANSFERASE"/>
    <property type="match status" value="1"/>
</dbReference>
<dbReference type="SUPFAM" id="SSF75217">
    <property type="entry name" value="alpha/beta knot"/>
    <property type="match status" value="1"/>
</dbReference>
<dbReference type="NCBIfam" id="TIGR00046">
    <property type="entry name" value="RsmE family RNA methyltransferase"/>
    <property type="match status" value="1"/>
</dbReference>
<evidence type="ECO:0000259" key="14">
    <source>
        <dbReference type="Pfam" id="PF20260"/>
    </source>
</evidence>
<feature type="domain" description="Ribosomal RNA small subunit methyltransferase E PUA-like" evidence="14">
    <location>
        <begin position="17"/>
        <end position="62"/>
    </location>
</feature>
<comment type="caution">
    <text evidence="15">The sequence shown here is derived from an EMBL/GenBank/DDBJ whole genome shotgun (WGS) entry which is preliminary data.</text>
</comment>
<evidence type="ECO:0000256" key="12">
    <source>
        <dbReference type="PIRNR" id="PIRNR015601"/>
    </source>
</evidence>
<dbReference type="InterPro" id="IPR006700">
    <property type="entry name" value="RsmE"/>
</dbReference>
<keyword evidence="8 12" id="KW-0808">Transferase</keyword>
<dbReference type="Pfam" id="PF04452">
    <property type="entry name" value="Methyltrans_RNA"/>
    <property type="match status" value="1"/>
</dbReference>
<comment type="similarity">
    <text evidence="2 12">Belongs to the RNA methyltransferase RsmE family.</text>
</comment>
<keyword evidence="6 12" id="KW-0698">rRNA processing</keyword>
<feature type="domain" description="Ribosomal RNA small subunit methyltransferase E methyltransferase" evidence="13">
    <location>
        <begin position="72"/>
        <end position="232"/>
    </location>
</feature>
<dbReference type="GO" id="GO:0005737">
    <property type="term" value="C:cytoplasm"/>
    <property type="evidence" value="ECO:0007669"/>
    <property type="project" value="UniProtKB-SubCell"/>
</dbReference>
<evidence type="ECO:0000256" key="1">
    <source>
        <dbReference type="ARBA" id="ARBA00004496"/>
    </source>
</evidence>
<comment type="catalytic activity">
    <reaction evidence="11 12">
        <text>uridine(1498) in 16S rRNA + S-adenosyl-L-methionine = N(3)-methyluridine(1498) in 16S rRNA + S-adenosyl-L-homocysteine + H(+)</text>
        <dbReference type="Rhea" id="RHEA:42920"/>
        <dbReference type="Rhea" id="RHEA-COMP:10283"/>
        <dbReference type="Rhea" id="RHEA-COMP:10284"/>
        <dbReference type="ChEBI" id="CHEBI:15378"/>
        <dbReference type="ChEBI" id="CHEBI:57856"/>
        <dbReference type="ChEBI" id="CHEBI:59789"/>
        <dbReference type="ChEBI" id="CHEBI:65315"/>
        <dbReference type="ChEBI" id="CHEBI:74502"/>
        <dbReference type="EC" id="2.1.1.193"/>
    </reaction>
</comment>
<keyword evidence="16" id="KW-1185">Reference proteome</keyword>
<dbReference type="RefSeq" id="WP_068999712.1">
    <property type="nucleotide sequence ID" value="NZ_MDTQ01000001.1"/>
</dbReference>
<protein>
    <recommendedName>
        <fullName evidence="4 12">Ribosomal RNA small subunit methyltransferase E</fullName>
        <ecNumber evidence="3 12">2.1.1.193</ecNumber>
    </recommendedName>
</protein>
<reference evidence="15 16" key="1">
    <citation type="submission" date="2016-08" db="EMBL/GenBank/DDBJ databases">
        <authorList>
            <person name="Seilhamer J.J."/>
        </authorList>
    </citation>
    <scope>NUCLEOTIDE SEQUENCE [LARGE SCALE GENOMIC DNA]</scope>
    <source>
        <strain evidence="15 16">PH27A</strain>
    </source>
</reference>
<gene>
    <name evidence="15" type="ORF">BFW38_15520</name>
</gene>
<comment type="function">
    <text evidence="10 12">Specifically methylates the N3 position of the uracil ring of uridine 1498 (m3U1498) in 16S rRNA. Acts on the fully assembled 30S ribosomal subunit.</text>
</comment>
<evidence type="ECO:0000259" key="13">
    <source>
        <dbReference type="Pfam" id="PF04452"/>
    </source>
</evidence>
<dbReference type="Proteomes" id="UP000094291">
    <property type="component" value="Unassembled WGS sequence"/>
</dbReference>
<evidence type="ECO:0000256" key="3">
    <source>
        <dbReference type="ARBA" id="ARBA00012328"/>
    </source>
</evidence>
<dbReference type="GO" id="GO:0070042">
    <property type="term" value="F:rRNA (uridine-N3-)-methyltransferase activity"/>
    <property type="evidence" value="ECO:0007669"/>
    <property type="project" value="TreeGrafter"/>
</dbReference>
<dbReference type="AlphaFoldDB" id="A0A1E2VCH6"/>
<evidence type="ECO:0000256" key="9">
    <source>
        <dbReference type="ARBA" id="ARBA00022691"/>
    </source>
</evidence>
<proteinExistence type="inferred from homology"/>
<keyword evidence="9 12" id="KW-0949">S-adenosyl-L-methionine</keyword>
<evidence type="ECO:0000256" key="10">
    <source>
        <dbReference type="ARBA" id="ARBA00025699"/>
    </source>
</evidence>
<dbReference type="OrthoDB" id="9815641at2"/>
<dbReference type="CDD" id="cd18084">
    <property type="entry name" value="RsmE-like"/>
    <property type="match status" value="1"/>
</dbReference>
<dbReference type="InterPro" id="IPR029028">
    <property type="entry name" value="Alpha/beta_knot_MTases"/>
</dbReference>
<accession>A0A1E2VCH6</accession>
<evidence type="ECO:0000256" key="7">
    <source>
        <dbReference type="ARBA" id="ARBA00022603"/>
    </source>
</evidence>
<dbReference type="Gene3D" id="3.40.1280.10">
    <property type="match status" value="1"/>
</dbReference>